<reference evidence="3" key="1">
    <citation type="submission" date="2016-03" db="EMBL/GenBank/DDBJ databases">
        <title>Complete genome sequence of Solimmundus cernigliae, representing a novel lineage of polycyclic aromatic hydrocarbon degraders within the Gammaproteobacteria.</title>
        <authorList>
            <person name="Singleton D.R."/>
            <person name="Dickey A.N."/>
            <person name="Scholl E.H."/>
            <person name="Wright F.A."/>
            <person name="Aitken M.D."/>
        </authorList>
    </citation>
    <scope>NUCLEOTIDE SEQUENCE [LARGE SCALE GENOMIC DNA]</scope>
    <source>
        <strain evidence="3">TR3.2</strain>
    </source>
</reference>
<sequence length="184" mass="20632">MQQEVAVALRTQQTRDGTWRFELLPNRSSSWAQTRRFLMVIALLNGLIALLFAWQGLWLVLPFSGLEVAALGAALYCCSRATYRRELILVEGERVVVLRGGDRIECRDEFARAWIRLQWQPVGERGCGRLLLGSHGRFSEVGVFLVETERRQLAGDLGRLLGQPLGARAPEIALDAGLNREMGL</sequence>
<dbReference type="EMBL" id="CP014671">
    <property type="protein sequence ID" value="ANX03230.1"/>
    <property type="molecule type" value="Genomic_DNA"/>
</dbReference>
<dbReference type="Proteomes" id="UP000092952">
    <property type="component" value="Chromosome"/>
</dbReference>
<keyword evidence="1" id="KW-1133">Transmembrane helix</keyword>
<dbReference type="AlphaFoldDB" id="A0A1B1YR30"/>
<name>A0A1B1YR30_9GAMM</name>
<evidence type="ECO:0000256" key="1">
    <source>
        <dbReference type="SAM" id="Phobius"/>
    </source>
</evidence>
<feature type="transmembrane region" description="Helical" evidence="1">
    <location>
        <begin position="37"/>
        <end position="54"/>
    </location>
</feature>
<organism evidence="2 3">
    <name type="scientific">Immundisolibacter cernigliae</name>
    <dbReference type="NCBI Taxonomy" id="1810504"/>
    <lineage>
        <taxon>Bacteria</taxon>
        <taxon>Pseudomonadati</taxon>
        <taxon>Pseudomonadota</taxon>
        <taxon>Gammaproteobacteria</taxon>
        <taxon>Immundisolibacterales</taxon>
        <taxon>Immundisolibacteraceae</taxon>
        <taxon>Immundisolibacter</taxon>
    </lineage>
</organism>
<dbReference type="InParanoid" id="A0A1B1YR30"/>
<dbReference type="Pfam" id="PF10003">
    <property type="entry name" value="DUF2244"/>
    <property type="match status" value="1"/>
</dbReference>
<keyword evidence="3" id="KW-1185">Reference proteome</keyword>
<dbReference type="InterPro" id="IPR019253">
    <property type="entry name" value="DUF2244_TM"/>
</dbReference>
<evidence type="ECO:0000313" key="2">
    <source>
        <dbReference type="EMBL" id="ANX03230.1"/>
    </source>
</evidence>
<keyword evidence="1" id="KW-0472">Membrane</keyword>
<dbReference type="STRING" id="1810504.PG2T_02840"/>
<evidence type="ECO:0000313" key="3">
    <source>
        <dbReference type="Proteomes" id="UP000092952"/>
    </source>
</evidence>
<protein>
    <recommendedName>
        <fullName evidence="4">DUF2244 domain-containing protein</fullName>
    </recommendedName>
</protein>
<proteinExistence type="predicted"/>
<evidence type="ECO:0008006" key="4">
    <source>
        <dbReference type="Google" id="ProtNLM"/>
    </source>
</evidence>
<keyword evidence="1" id="KW-0812">Transmembrane</keyword>
<accession>A0A1B1YR30</accession>
<gene>
    <name evidence="2" type="ORF">PG2T_02840</name>
</gene>
<dbReference type="KEGG" id="gbi:PG2T_02840"/>